<reference evidence="2" key="1">
    <citation type="submission" date="2022-01" db="UniProtKB">
        <authorList>
            <consortium name="EnsemblMetazoa"/>
        </authorList>
    </citation>
    <scope>IDENTIFICATION</scope>
</reference>
<evidence type="ECO:0000256" key="1">
    <source>
        <dbReference type="SAM" id="MobiDB-lite"/>
    </source>
</evidence>
<organism evidence="2 3">
    <name type="scientific">Cimex lectularius</name>
    <name type="common">Bed bug</name>
    <name type="synonym">Acanthia lectularia</name>
    <dbReference type="NCBI Taxonomy" id="79782"/>
    <lineage>
        <taxon>Eukaryota</taxon>
        <taxon>Metazoa</taxon>
        <taxon>Ecdysozoa</taxon>
        <taxon>Arthropoda</taxon>
        <taxon>Hexapoda</taxon>
        <taxon>Insecta</taxon>
        <taxon>Pterygota</taxon>
        <taxon>Neoptera</taxon>
        <taxon>Paraneoptera</taxon>
        <taxon>Hemiptera</taxon>
        <taxon>Heteroptera</taxon>
        <taxon>Panheteroptera</taxon>
        <taxon>Cimicomorpha</taxon>
        <taxon>Cimicidae</taxon>
        <taxon>Cimex</taxon>
    </lineage>
</organism>
<dbReference type="RefSeq" id="XP_014250587.1">
    <property type="nucleotide sequence ID" value="XM_014395101.2"/>
</dbReference>
<dbReference type="EnsemblMetazoa" id="XM_014395101.2">
    <property type="protein sequence ID" value="XP_014250587.1"/>
    <property type="gene ID" value="LOC106667254"/>
</dbReference>
<dbReference type="GeneID" id="106667254"/>
<dbReference type="KEGG" id="clec:106667254"/>
<feature type="compositionally biased region" description="Polar residues" evidence="1">
    <location>
        <begin position="204"/>
        <end position="218"/>
    </location>
</feature>
<keyword evidence="3" id="KW-1185">Reference proteome</keyword>
<feature type="region of interest" description="Disordered" evidence="1">
    <location>
        <begin position="148"/>
        <end position="251"/>
    </location>
</feature>
<dbReference type="Proteomes" id="UP000494040">
    <property type="component" value="Unassembled WGS sequence"/>
</dbReference>
<proteinExistence type="predicted"/>
<evidence type="ECO:0000313" key="3">
    <source>
        <dbReference type="Proteomes" id="UP000494040"/>
    </source>
</evidence>
<dbReference type="OrthoDB" id="6621417at2759"/>
<evidence type="ECO:0000313" key="2">
    <source>
        <dbReference type="EnsemblMetazoa" id="XP_014250587.1"/>
    </source>
</evidence>
<feature type="compositionally biased region" description="Polar residues" evidence="1">
    <location>
        <begin position="180"/>
        <end position="193"/>
    </location>
</feature>
<feature type="compositionally biased region" description="Polar residues" evidence="1">
    <location>
        <begin position="150"/>
        <end position="168"/>
    </location>
</feature>
<protein>
    <submittedName>
        <fullName evidence="2">Uncharacterized protein</fullName>
    </submittedName>
</protein>
<accession>A0A8I6RQF2</accession>
<dbReference type="AlphaFoldDB" id="A0A8I6RQF2"/>
<name>A0A8I6RQF2_CIMLE</name>
<sequence length="277" mass="31542">MKKYYHHISFGFRSLHSTVQQVHLVMAETIAVSTERKQYCSGVFLDEAFDRIEKVKAVIEYQSDVAIQEGSLIHDKKERILFLADASTDEDEEAQRAGTNRRVIYHQAANVEDSPNILEGIYPRLEVDRYRPSRAERSPILAAILEHQRSSTVQEENTEQAASLSTEIETPERNEESIDMPNTDNRLSLSTEIESPERNEESTDMPNTDNRLSLSTEIETPERNEDNTEMANIDNRLRSGNINDTEEPSSEISITNLRNRSNNLYNLEIGNGESHGS</sequence>